<dbReference type="GO" id="GO:0004252">
    <property type="term" value="F:serine-type endopeptidase activity"/>
    <property type="evidence" value="ECO:0007669"/>
    <property type="project" value="InterPro"/>
</dbReference>
<dbReference type="Gene3D" id="3.40.50.200">
    <property type="entry name" value="Peptidase S8/S53 domain"/>
    <property type="match status" value="1"/>
</dbReference>
<organism evidence="4 5">
    <name type="scientific">Diplogelasinospora grovesii</name>
    <dbReference type="NCBI Taxonomy" id="303347"/>
    <lineage>
        <taxon>Eukaryota</taxon>
        <taxon>Fungi</taxon>
        <taxon>Dikarya</taxon>
        <taxon>Ascomycota</taxon>
        <taxon>Pezizomycotina</taxon>
        <taxon>Sordariomycetes</taxon>
        <taxon>Sordariomycetidae</taxon>
        <taxon>Sordariales</taxon>
        <taxon>Diplogelasinosporaceae</taxon>
        <taxon>Diplogelasinospora</taxon>
    </lineage>
</organism>
<gene>
    <name evidence="4" type="ORF">QBC46DRAFT_238991</name>
</gene>
<dbReference type="SUPFAM" id="SSF52743">
    <property type="entry name" value="Subtilisin-like"/>
    <property type="match status" value="1"/>
</dbReference>
<reference evidence="5" key="1">
    <citation type="journal article" date="2023" name="Mol. Phylogenet. Evol.">
        <title>Genome-scale phylogeny and comparative genomics of the fungal order Sordariales.</title>
        <authorList>
            <person name="Hensen N."/>
            <person name="Bonometti L."/>
            <person name="Westerberg I."/>
            <person name="Brannstrom I.O."/>
            <person name="Guillou S."/>
            <person name="Cros-Aarteil S."/>
            <person name="Calhoun S."/>
            <person name="Haridas S."/>
            <person name="Kuo A."/>
            <person name="Mondo S."/>
            <person name="Pangilinan J."/>
            <person name="Riley R."/>
            <person name="LaButti K."/>
            <person name="Andreopoulos B."/>
            <person name="Lipzen A."/>
            <person name="Chen C."/>
            <person name="Yan M."/>
            <person name="Daum C."/>
            <person name="Ng V."/>
            <person name="Clum A."/>
            <person name="Steindorff A."/>
            <person name="Ohm R.A."/>
            <person name="Martin F."/>
            <person name="Silar P."/>
            <person name="Natvig D.O."/>
            <person name="Lalanne C."/>
            <person name="Gautier V."/>
            <person name="Ament-Velasquez S.L."/>
            <person name="Kruys A."/>
            <person name="Hutchinson M.I."/>
            <person name="Powell A.J."/>
            <person name="Barry K."/>
            <person name="Miller A.N."/>
            <person name="Grigoriev I.V."/>
            <person name="Debuchy R."/>
            <person name="Gladieux P."/>
            <person name="Hiltunen Thoren M."/>
            <person name="Johannesson H."/>
        </authorList>
    </citation>
    <scope>NUCLEOTIDE SEQUENCE [LARGE SCALE GENOMIC DNA]</scope>
    <source>
        <strain evidence="5">CBS 340.73</strain>
    </source>
</reference>
<evidence type="ECO:0000256" key="1">
    <source>
        <dbReference type="ARBA" id="ARBA00022670"/>
    </source>
</evidence>
<protein>
    <recommendedName>
        <fullName evidence="6">Subtilisin</fullName>
    </recommendedName>
</protein>
<feature type="non-terminal residue" evidence="4">
    <location>
        <position position="69"/>
    </location>
</feature>
<dbReference type="InterPro" id="IPR023828">
    <property type="entry name" value="Peptidase_S8_Ser-AS"/>
</dbReference>
<evidence type="ECO:0000256" key="2">
    <source>
        <dbReference type="ARBA" id="ARBA00022801"/>
    </source>
</evidence>
<dbReference type="InterPro" id="IPR036852">
    <property type="entry name" value="Peptidase_S8/S53_dom_sf"/>
</dbReference>
<dbReference type="GO" id="GO:0008240">
    <property type="term" value="F:tripeptidyl-peptidase activity"/>
    <property type="evidence" value="ECO:0007669"/>
    <property type="project" value="TreeGrafter"/>
</dbReference>
<proteinExistence type="predicted"/>
<keyword evidence="3" id="KW-0720">Serine protease</keyword>
<dbReference type="PANTHER" id="PTHR14218:SF10">
    <property type="entry name" value="PEPTIDASE S53 DOMAIN-CONTAINING PROTEIN"/>
    <property type="match status" value="1"/>
</dbReference>
<evidence type="ECO:0000256" key="3">
    <source>
        <dbReference type="ARBA" id="ARBA00022825"/>
    </source>
</evidence>
<dbReference type="PROSITE" id="PS00138">
    <property type="entry name" value="SUBTILASE_SER"/>
    <property type="match status" value="1"/>
</dbReference>
<dbReference type="InterPro" id="IPR050819">
    <property type="entry name" value="Tripeptidyl-peptidase_I"/>
</dbReference>
<dbReference type="GO" id="GO:0006508">
    <property type="term" value="P:proteolysis"/>
    <property type="evidence" value="ECO:0007669"/>
    <property type="project" value="UniProtKB-KW"/>
</dbReference>
<evidence type="ECO:0000313" key="4">
    <source>
        <dbReference type="EMBL" id="KAK3940334.1"/>
    </source>
</evidence>
<accession>A0AAN6N8E1</accession>
<name>A0AAN6N8E1_9PEZI</name>
<dbReference type="PANTHER" id="PTHR14218">
    <property type="entry name" value="PROTEASE S8 TRIPEPTIDYL PEPTIDASE I CLN2"/>
    <property type="match status" value="1"/>
</dbReference>
<comment type="caution">
    <text evidence="4">The sequence shown here is derived from an EMBL/GenBank/DDBJ whole genome shotgun (WGS) entry which is preliminary data.</text>
</comment>
<keyword evidence="1" id="KW-0645">Protease</keyword>
<keyword evidence="2" id="KW-0378">Hydrolase</keyword>
<dbReference type="EMBL" id="MU853797">
    <property type="protein sequence ID" value="KAK3940334.1"/>
    <property type="molecule type" value="Genomic_DNA"/>
</dbReference>
<dbReference type="AlphaFoldDB" id="A0AAN6N8E1"/>
<feature type="non-terminal residue" evidence="4">
    <location>
        <position position="1"/>
    </location>
</feature>
<keyword evidence="5" id="KW-1185">Reference proteome</keyword>
<sequence length="69" mass="7084">GVSFMVIDKGYSSLLSGTSASCPTFSGIMALLDAARKAKGEPPLGFLNPWLYNSTAAFTDITTGYGGGC</sequence>
<dbReference type="Proteomes" id="UP001303473">
    <property type="component" value="Unassembled WGS sequence"/>
</dbReference>
<evidence type="ECO:0008006" key="6">
    <source>
        <dbReference type="Google" id="ProtNLM"/>
    </source>
</evidence>
<evidence type="ECO:0000313" key="5">
    <source>
        <dbReference type="Proteomes" id="UP001303473"/>
    </source>
</evidence>